<organism evidence="1 2">
    <name type="scientific">Blautia liquoris</name>
    <dbReference type="NCBI Taxonomy" id="2779518"/>
    <lineage>
        <taxon>Bacteria</taxon>
        <taxon>Bacillati</taxon>
        <taxon>Bacillota</taxon>
        <taxon>Clostridia</taxon>
        <taxon>Lachnospirales</taxon>
        <taxon>Lachnospiraceae</taxon>
        <taxon>Blautia</taxon>
    </lineage>
</organism>
<dbReference type="InterPro" id="IPR053161">
    <property type="entry name" value="Ulvan_degrading_GH"/>
</dbReference>
<dbReference type="PANTHER" id="PTHR36848">
    <property type="entry name" value="DNA-BINDING PROTEIN (PUTATIVE SECRETED PROTEIN)-RELATED"/>
    <property type="match status" value="1"/>
</dbReference>
<dbReference type="EMBL" id="CP063304">
    <property type="protein sequence ID" value="QOV18778.1"/>
    <property type="molecule type" value="Genomic_DNA"/>
</dbReference>
<dbReference type="SUPFAM" id="SSF49785">
    <property type="entry name" value="Galactose-binding domain-like"/>
    <property type="match status" value="1"/>
</dbReference>
<dbReference type="PANTHER" id="PTHR36848:SF2">
    <property type="entry name" value="SECRETED PROTEIN"/>
    <property type="match status" value="1"/>
</dbReference>
<evidence type="ECO:0000313" key="2">
    <source>
        <dbReference type="Proteomes" id="UP000593601"/>
    </source>
</evidence>
<proteinExistence type="predicted"/>
<keyword evidence="2" id="KW-1185">Reference proteome</keyword>
<evidence type="ECO:0000313" key="1">
    <source>
        <dbReference type="EMBL" id="QOV18778.1"/>
    </source>
</evidence>
<gene>
    <name evidence="1" type="ORF">INP51_12315</name>
</gene>
<dbReference type="Gene3D" id="2.60.120.260">
    <property type="entry name" value="Galactose-binding domain-like"/>
    <property type="match status" value="1"/>
</dbReference>
<reference evidence="1 2" key="1">
    <citation type="submission" date="2020-10" db="EMBL/GenBank/DDBJ databases">
        <title>Blautia liquoris sp.nov., isolated from the mud in a fermentation cellar used for the production of Chinese strong-flavoured liquor.</title>
        <authorList>
            <person name="Lu L."/>
        </authorList>
    </citation>
    <scope>NUCLEOTIDE SEQUENCE [LARGE SCALE GENOMIC DNA]</scope>
    <source>
        <strain evidence="1 2">LZLJ-3</strain>
    </source>
</reference>
<name>A0A7M2RF62_9FIRM</name>
<dbReference type="InterPro" id="IPR008979">
    <property type="entry name" value="Galactose-bd-like_sf"/>
</dbReference>
<evidence type="ECO:0008006" key="3">
    <source>
        <dbReference type="Google" id="ProtNLM"/>
    </source>
</evidence>
<protein>
    <recommendedName>
        <fullName evidence="3">Glycosyl hydrolases family 2, sugar binding domain</fullName>
    </recommendedName>
</protein>
<dbReference type="AlphaFoldDB" id="A0A7M2RF62"/>
<sequence length="868" mass="100012">MGNRLKQVLAGNINEGYIIPFFWQTGNKEEDIINYIDAMYHSGIKSFCVEARPHPDFLGEQWWRDMDLILKEAETRDMRVWLLDDSHFPTGYMNGEVKLHKGAEKWFLTHYNIDVEGPLEGASFFVHLEKDERIWGAVLAKRVDKQRGDLSQAMDLSNYISEDRIYVDIPPGHFSISIIKVSSHCAGRPDYINMVDKKAIRLFIDTIYEPHYQHYKRFFGNTFAGFFSDEPQMGNGDFERYGLDAGIGRSDMPLPWCQELDDLLLKKWGENYAVRCLALWHEIDEISPEARVDYMNILTRLYQKNFSDQIGRWCHLHGVEYIGHVIEDQGCHTKLGLGTGHFFRALSGQDMAGIDVVLQQIRPGFDDMSFYRIGGQEFYDGTFFHYGLGKLGASEGHQDPKKHGRTICEIFGAYGWGEGLKLMKWLADHMMVRGINYFIPHAFSMGEFPDPDCPPHFYARGNNPQFQYFKYLIRYMNRVCHLINGGVHVPVAAVLYHAQAQWASGQYGKIQPFETVGKMLMQAQIDYEIVPMDRLYDCEIHDKKLHLAMEECDCLIIPESEYLPDEFLTWCEQAKIKGLPIIFMNRFPKALSSGKTLLNATFQESTSLMSIKDLISYMRKHRFFDIFVESPLPHLRYYHYRQKEGDYYLFFNESVAETINTKVQFSGSIGNIYLYDAFNNMLTAPEACDNWFRLMLEPGEAAIACVDVIDDQELCGAQTIQLKREHIAETMDISDGFRLSTLLSDGSRYKETVELEVLSDITRKKGFEKFSGVMEYEKTVNVEHPGKWILDLGNVYESVEIWINGKSVGVRIAPSYQFVVSDHLIAGENRIKVRVVNTLAHQIADEFSMTMPLEPSGLLGPVQLRRYI</sequence>
<dbReference type="Proteomes" id="UP000593601">
    <property type="component" value="Chromosome"/>
</dbReference>
<accession>A0A7M2RF62</accession>
<dbReference type="RefSeq" id="WP_193735140.1">
    <property type="nucleotide sequence ID" value="NZ_CP063304.1"/>
</dbReference>
<dbReference type="KEGG" id="bliq:INP51_12315"/>